<reference evidence="3" key="1">
    <citation type="submission" date="2019-11" db="EMBL/GenBank/DDBJ databases">
        <authorList>
            <person name="Li J."/>
        </authorList>
    </citation>
    <scope>NUCLEOTIDE SEQUENCE</scope>
    <source>
        <strain evidence="3">B6B</strain>
    </source>
</reference>
<dbReference type="PANTHER" id="PTHR47505">
    <property type="entry name" value="DNA UTILIZATION PROTEIN YHGH"/>
    <property type="match status" value="1"/>
</dbReference>
<proteinExistence type="inferred from homology"/>
<comment type="caution">
    <text evidence="3">The sequence shown here is derived from an EMBL/GenBank/DDBJ whole genome shotgun (WGS) entry which is preliminary data.</text>
</comment>
<dbReference type="InterPro" id="IPR029057">
    <property type="entry name" value="PRTase-like"/>
</dbReference>
<dbReference type="EMBL" id="WJNG01000003">
    <property type="protein sequence ID" value="MRH41966.1"/>
    <property type="molecule type" value="Genomic_DNA"/>
</dbReference>
<dbReference type="Proteomes" id="UP000799092">
    <property type="component" value="Unassembled WGS sequence"/>
</dbReference>
<protein>
    <submittedName>
        <fullName evidence="3">ComF family protein</fullName>
    </submittedName>
</protein>
<accession>A0A6A8DBQ6</accession>
<dbReference type="RefSeq" id="WP_338079243.1">
    <property type="nucleotide sequence ID" value="NZ_WJNG01000003.1"/>
</dbReference>
<dbReference type="PANTHER" id="PTHR47505:SF1">
    <property type="entry name" value="DNA UTILIZATION PROTEIN YHGH"/>
    <property type="match status" value="1"/>
</dbReference>
<dbReference type="Gene3D" id="3.40.50.2020">
    <property type="match status" value="1"/>
</dbReference>
<sequence length="227" mass="26619">MYCLWCDQEVIPQLSWTNLLLPERTRNICESCENGFLLLNGKHCLKCSRLSDETICSDCVKWENDPTWQGVLSFNQSVYSYNPMLRDVVTKWKYRGDYLLRDIFQYTFKDVFDDRFVKWEKEAIIVPIPLSEERMLERGFNQAESLAQLLKLPYQKPLSRVHGEKQSKKTRKERIDSKNPFEIKVQVSHPVILIDDIYTTGMTLRHAAKLLKNQGCPEVFAFTLARG</sequence>
<comment type="similarity">
    <text evidence="1">Belongs to the ComF/GntX family.</text>
</comment>
<keyword evidence="4" id="KW-1185">Reference proteome</keyword>
<evidence type="ECO:0000313" key="3">
    <source>
        <dbReference type="EMBL" id="MRH41966.1"/>
    </source>
</evidence>
<dbReference type="AlphaFoldDB" id="A0A6A8DBQ6"/>
<gene>
    <name evidence="3" type="ORF">GH741_04665</name>
</gene>
<evidence type="ECO:0000313" key="4">
    <source>
        <dbReference type="Proteomes" id="UP000799092"/>
    </source>
</evidence>
<dbReference type="InterPro" id="IPR051910">
    <property type="entry name" value="ComF/GntX_DNA_util-trans"/>
</dbReference>
<dbReference type="Pfam" id="PF00156">
    <property type="entry name" value="Pribosyltran"/>
    <property type="match status" value="1"/>
</dbReference>
<feature type="domain" description="Phosphoribosyltransferase" evidence="2">
    <location>
        <begin position="137"/>
        <end position="225"/>
    </location>
</feature>
<evidence type="ECO:0000259" key="2">
    <source>
        <dbReference type="Pfam" id="PF00156"/>
    </source>
</evidence>
<name>A0A6A8DBQ6_9BACI</name>
<dbReference type="InterPro" id="IPR000836">
    <property type="entry name" value="PRTase_dom"/>
</dbReference>
<organism evidence="3 4">
    <name type="scientific">Aquibacillus halophilus</name>
    <dbReference type="NCBI Taxonomy" id="930132"/>
    <lineage>
        <taxon>Bacteria</taxon>
        <taxon>Bacillati</taxon>
        <taxon>Bacillota</taxon>
        <taxon>Bacilli</taxon>
        <taxon>Bacillales</taxon>
        <taxon>Bacillaceae</taxon>
        <taxon>Aquibacillus</taxon>
    </lineage>
</organism>
<dbReference type="CDD" id="cd06223">
    <property type="entry name" value="PRTases_typeI"/>
    <property type="match status" value="1"/>
</dbReference>
<dbReference type="SUPFAM" id="SSF53271">
    <property type="entry name" value="PRTase-like"/>
    <property type="match status" value="1"/>
</dbReference>
<evidence type="ECO:0000256" key="1">
    <source>
        <dbReference type="ARBA" id="ARBA00008007"/>
    </source>
</evidence>